<organism evidence="1 2">
    <name type="scientific">Podospora aff. communis PSN243</name>
    <dbReference type="NCBI Taxonomy" id="3040156"/>
    <lineage>
        <taxon>Eukaryota</taxon>
        <taxon>Fungi</taxon>
        <taxon>Dikarya</taxon>
        <taxon>Ascomycota</taxon>
        <taxon>Pezizomycotina</taxon>
        <taxon>Sordariomycetes</taxon>
        <taxon>Sordariomycetidae</taxon>
        <taxon>Sordariales</taxon>
        <taxon>Podosporaceae</taxon>
        <taxon>Podospora</taxon>
    </lineage>
</organism>
<dbReference type="AlphaFoldDB" id="A0AAV9GRL3"/>
<dbReference type="EMBL" id="MU865933">
    <property type="protein sequence ID" value="KAK4450316.1"/>
    <property type="molecule type" value="Genomic_DNA"/>
</dbReference>
<reference evidence="1" key="2">
    <citation type="submission" date="2023-05" db="EMBL/GenBank/DDBJ databases">
        <authorList>
            <consortium name="Lawrence Berkeley National Laboratory"/>
            <person name="Steindorff A."/>
            <person name="Hensen N."/>
            <person name="Bonometti L."/>
            <person name="Westerberg I."/>
            <person name="Brannstrom I.O."/>
            <person name="Guillou S."/>
            <person name="Cros-Aarteil S."/>
            <person name="Calhoun S."/>
            <person name="Haridas S."/>
            <person name="Kuo A."/>
            <person name="Mondo S."/>
            <person name="Pangilinan J."/>
            <person name="Riley R."/>
            <person name="Labutti K."/>
            <person name="Andreopoulos B."/>
            <person name="Lipzen A."/>
            <person name="Chen C."/>
            <person name="Yanf M."/>
            <person name="Daum C."/>
            <person name="Ng V."/>
            <person name="Clum A."/>
            <person name="Ohm R."/>
            <person name="Martin F."/>
            <person name="Silar P."/>
            <person name="Natvig D."/>
            <person name="Lalanne C."/>
            <person name="Gautier V."/>
            <person name="Ament-Velasquez S.L."/>
            <person name="Kruys A."/>
            <person name="Hutchinson M.I."/>
            <person name="Powell A.J."/>
            <person name="Barry K."/>
            <person name="Miller A.N."/>
            <person name="Grigoriev I.V."/>
            <person name="Debuchy R."/>
            <person name="Gladieux P."/>
            <person name="Thoren M.H."/>
            <person name="Johannesson H."/>
        </authorList>
    </citation>
    <scope>NUCLEOTIDE SEQUENCE</scope>
    <source>
        <strain evidence="1">PSN243</strain>
    </source>
</reference>
<comment type="caution">
    <text evidence="1">The sequence shown here is derived from an EMBL/GenBank/DDBJ whole genome shotgun (WGS) entry which is preliminary data.</text>
</comment>
<reference evidence="1" key="1">
    <citation type="journal article" date="2023" name="Mol. Phylogenet. Evol.">
        <title>Genome-scale phylogeny and comparative genomics of the fungal order Sordariales.</title>
        <authorList>
            <person name="Hensen N."/>
            <person name="Bonometti L."/>
            <person name="Westerberg I."/>
            <person name="Brannstrom I.O."/>
            <person name="Guillou S."/>
            <person name="Cros-Aarteil S."/>
            <person name="Calhoun S."/>
            <person name="Haridas S."/>
            <person name="Kuo A."/>
            <person name="Mondo S."/>
            <person name="Pangilinan J."/>
            <person name="Riley R."/>
            <person name="LaButti K."/>
            <person name="Andreopoulos B."/>
            <person name="Lipzen A."/>
            <person name="Chen C."/>
            <person name="Yan M."/>
            <person name="Daum C."/>
            <person name="Ng V."/>
            <person name="Clum A."/>
            <person name="Steindorff A."/>
            <person name="Ohm R.A."/>
            <person name="Martin F."/>
            <person name="Silar P."/>
            <person name="Natvig D.O."/>
            <person name="Lalanne C."/>
            <person name="Gautier V."/>
            <person name="Ament-Velasquez S.L."/>
            <person name="Kruys A."/>
            <person name="Hutchinson M.I."/>
            <person name="Powell A.J."/>
            <person name="Barry K."/>
            <person name="Miller A.N."/>
            <person name="Grigoriev I.V."/>
            <person name="Debuchy R."/>
            <person name="Gladieux P."/>
            <person name="Hiltunen Thoren M."/>
            <person name="Johannesson H."/>
        </authorList>
    </citation>
    <scope>NUCLEOTIDE SEQUENCE</scope>
    <source>
        <strain evidence="1">PSN243</strain>
    </source>
</reference>
<dbReference type="Pfam" id="PF13238">
    <property type="entry name" value="AAA_18"/>
    <property type="match status" value="1"/>
</dbReference>
<sequence>MAPPLDHKPQERTGAIGALASTLIPLSAGKRLLVGIDGVDGAGKTTLADDLASALHAINARPVLRVSLDDFHHQRNIRYRLGRHSPEGYWLDSFNLDQFKAFVLNPLTANATTVRIRGHDLESDEILDPEPVPVAADVIVVVDGLFLHREELRSYWDYSVFLDVPFDVTVRRMERRDGTPVDHPSHGRYVGAQRLYFAAADPAMKASLILDNSQERVVRALAPDEVSYKAIFSYKAM</sequence>
<dbReference type="PANTHER" id="PTHR10285">
    <property type="entry name" value="URIDINE KINASE"/>
    <property type="match status" value="1"/>
</dbReference>
<keyword evidence="1" id="KW-0418">Kinase</keyword>
<dbReference type="SUPFAM" id="SSF52540">
    <property type="entry name" value="P-loop containing nucleoside triphosphate hydrolases"/>
    <property type="match status" value="1"/>
</dbReference>
<evidence type="ECO:0000313" key="1">
    <source>
        <dbReference type="EMBL" id="KAK4450316.1"/>
    </source>
</evidence>
<dbReference type="Proteomes" id="UP001321760">
    <property type="component" value="Unassembled WGS sequence"/>
</dbReference>
<gene>
    <name evidence="1" type="ORF">QBC34DRAFT_78452</name>
</gene>
<dbReference type="InterPro" id="IPR027417">
    <property type="entry name" value="P-loop_NTPase"/>
</dbReference>
<dbReference type="GO" id="GO:0016301">
    <property type="term" value="F:kinase activity"/>
    <property type="evidence" value="ECO:0007669"/>
    <property type="project" value="UniProtKB-KW"/>
</dbReference>
<keyword evidence="2" id="KW-1185">Reference proteome</keyword>
<name>A0AAV9GRL3_9PEZI</name>
<evidence type="ECO:0000313" key="2">
    <source>
        <dbReference type="Proteomes" id="UP001321760"/>
    </source>
</evidence>
<accession>A0AAV9GRL3</accession>
<dbReference type="Gene3D" id="3.40.50.300">
    <property type="entry name" value="P-loop containing nucleotide triphosphate hydrolases"/>
    <property type="match status" value="1"/>
</dbReference>
<proteinExistence type="predicted"/>
<protein>
    <submittedName>
        <fullName evidence="1">Uridine kinase</fullName>
    </submittedName>
</protein>
<keyword evidence="1" id="KW-0808">Transferase</keyword>